<gene>
    <name evidence="1" type="primary">holB</name>
    <name evidence="1" type="ORF">G3580_10030</name>
</gene>
<dbReference type="EC" id="2.7.7.7" evidence="1"/>
<accession>A0A6C1B4L4</accession>
<dbReference type="GO" id="GO:0006261">
    <property type="term" value="P:DNA-templated DNA replication"/>
    <property type="evidence" value="ECO:0007669"/>
    <property type="project" value="TreeGrafter"/>
</dbReference>
<protein>
    <submittedName>
        <fullName evidence="1">DNA polymerase III subunit delta</fullName>
        <ecNumber evidence="1">2.7.7.7</ecNumber>
    </submittedName>
</protein>
<dbReference type="GO" id="GO:0009360">
    <property type="term" value="C:DNA polymerase III complex"/>
    <property type="evidence" value="ECO:0007669"/>
    <property type="project" value="TreeGrafter"/>
</dbReference>
<dbReference type="PANTHER" id="PTHR11669">
    <property type="entry name" value="REPLICATION FACTOR C / DNA POLYMERASE III GAMMA-TAU SUBUNIT"/>
    <property type="match status" value="1"/>
</dbReference>
<dbReference type="KEGG" id="azq:G3580_10030"/>
<sequence length="350" mass="38081">MILPWQQRLWRQVVDGEARRAHALLLNGPPGQGKRAFAEAYAARVLCTSPDGEGFACGQCEGCRLRLSGNHPDLLRVVPEAHLPEAEQSGGKTKPSTQILVEQIRELREKLSVTTHQSGARVILVDPAEAMNLNTANALLKLLEEPPPGSLFLLVSSAPRRLLPTIRSRCQQWSFARPDAAQARAWLMDAAGPDADPLLALSGGMPVAAARLAAHQGAALRERFVRDIATVPGADPVMLAGDWDAWLRAKAAVEAGFELPVLIDWMLRWVWDLAATGLGAPARYFPDQDAARARLIAGVAGSQLLDCYNDVVQIHRVASHPLNARLVLEDMLLRYARALRPAQVRTSAGR</sequence>
<proteinExistence type="predicted"/>
<dbReference type="InterPro" id="IPR004622">
    <property type="entry name" value="DNA_pol_HolB"/>
</dbReference>
<dbReference type="Proteomes" id="UP000501991">
    <property type="component" value="Chromosome"/>
</dbReference>
<dbReference type="GO" id="GO:0008408">
    <property type="term" value="F:3'-5' exonuclease activity"/>
    <property type="evidence" value="ECO:0007669"/>
    <property type="project" value="InterPro"/>
</dbReference>
<dbReference type="NCBIfam" id="TIGR00678">
    <property type="entry name" value="holB"/>
    <property type="match status" value="1"/>
</dbReference>
<keyword evidence="1" id="KW-0548">Nucleotidyltransferase</keyword>
<organism evidence="1 2">
    <name type="scientific">Nitrogeniibacter mangrovi</name>
    <dbReference type="NCBI Taxonomy" id="2016596"/>
    <lineage>
        <taxon>Bacteria</taxon>
        <taxon>Pseudomonadati</taxon>
        <taxon>Pseudomonadota</taxon>
        <taxon>Betaproteobacteria</taxon>
        <taxon>Rhodocyclales</taxon>
        <taxon>Zoogloeaceae</taxon>
        <taxon>Nitrogeniibacter</taxon>
    </lineage>
</organism>
<dbReference type="SUPFAM" id="SSF52540">
    <property type="entry name" value="P-loop containing nucleoside triphosphate hydrolases"/>
    <property type="match status" value="1"/>
</dbReference>
<dbReference type="Pfam" id="PF13177">
    <property type="entry name" value="DNA_pol3_delta2"/>
    <property type="match status" value="1"/>
</dbReference>
<keyword evidence="1" id="KW-0808">Transferase</keyword>
<dbReference type="EMBL" id="CP048836">
    <property type="protein sequence ID" value="QID17949.1"/>
    <property type="molecule type" value="Genomic_DNA"/>
</dbReference>
<dbReference type="PANTHER" id="PTHR11669:SF8">
    <property type="entry name" value="DNA POLYMERASE III SUBUNIT DELTA"/>
    <property type="match status" value="1"/>
</dbReference>
<dbReference type="InterPro" id="IPR050238">
    <property type="entry name" value="DNA_Rep/Repair_Clamp_Loader"/>
</dbReference>
<name>A0A6C1B4L4_9RHOO</name>
<evidence type="ECO:0000313" key="2">
    <source>
        <dbReference type="Proteomes" id="UP000501991"/>
    </source>
</evidence>
<dbReference type="Gene3D" id="3.40.50.300">
    <property type="entry name" value="P-loop containing nucleotide triphosphate hydrolases"/>
    <property type="match status" value="1"/>
</dbReference>
<evidence type="ECO:0000313" key="1">
    <source>
        <dbReference type="EMBL" id="QID17949.1"/>
    </source>
</evidence>
<dbReference type="AlphaFoldDB" id="A0A6C1B4L4"/>
<keyword evidence="2" id="KW-1185">Reference proteome</keyword>
<dbReference type="RefSeq" id="WP_173765133.1">
    <property type="nucleotide sequence ID" value="NZ_CP048836.1"/>
</dbReference>
<reference evidence="1 2" key="1">
    <citation type="submission" date="2020-02" db="EMBL/GenBank/DDBJ databases">
        <title>Nitrogenibacter mangrovi gen. nov., sp. nov. isolated from mangrove sediment, a denitrifying betaproteobacterium.</title>
        <authorList>
            <person name="Liao H."/>
            <person name="Tian Y."/>
        </authorList>
    </citation>
    <scope>NUCLEOTIDE SEQUENCE [LARGE SCALE GENOMIC DNA]</scope>
    <source>
        <strain evidence="1 2">M9-3-2</strain>
    </source>
</reference>
<dbReference type="InterPro" id="IPR027417">
    <property type="entry name" value="P-loop_NTPase"/>
</dbReference>
<dbReference type="GO" id="GO:0003887">
    <property type="term" value="F:DNA-directed DNA polymerase activity"/>
    <property type="evidence" value="ECO:0007669"/>
    <property type="project" value="UniProtKB-EC"/>
</dbReference>